<organism evidence="1 2">
    <name type="scientific">Gigaspora margarita</name>
    <dbReference type="NCBI Taxonomy" id="4874"/>
    <lineage>
        <taxon>Eukaryota</taxon>
        <taxon>Fungi</taxon>
        <taxon>Fungi incertae sedis</taxon>
        <taxon>Mucoromycota</taxon>
        <taxon>Glomeromycotina</taxon>
        <taxon>Glomeromycetes</taxon>
        <taxon>Diversisporales</taxon>
        <taxon>Gigasporaceae</taxon>
        <taxon>Gigaspora</taxon>
    </lineage>
</organism>
<name>A0A8H4ADS9_GIGMA</name>
<dbReference type="EMBL" id="WTPW01000748">
    <property type="protein sequence ID" value="KAF0483285.1"/>
    <property type="molecule type" value="Genomic_DNA"/>
</dbReference>
<evidence type="ECO:0000313" key="2">
    <source>
        <dbReference type="Proteomes" id="UP000439903"/>
    </source>
</evidence>
<comment type="caution">
    <text evidence="1">The sequence shown here is derived from an EMBL/GenBank/DDBJ whole genome shotgun (WGS) entry which is preliminary data.</text>
</comment>
<evidence type="ECO:0000313" key="1">
    <source>
        <dbReference type="EMBL" id="KAF0483285.1"/>
    </source>
</evidence>
<sequence>MSNQHNRVKKTYTPLPLLCVRTKPAKSYRSSLPIFHKLPVNKSNEHSNNLNNLEKLNEHSNDLSNSEQYSNISNELDQYSSETYQYSSESDKDVDWEINEEEHFLNNVDWENNEVESLHDNINSKNLKDYENYLYDNDNNLMNSDNDNTTEEIEQSTKGYKLFESQSQSFEGFNGEYGPYFLNFTSTMLFLWITEHMISTTAYKELAKILKYPDFSLNMLLQIQHTLSNSVLTKPTYSIMPVDYIESILNNPTIASYLYFGPSIVCDEKCELWHGELW</sequence>
<gene>
    <name evidence="1" type="ORF">F8M41_023229</name>
</gene>
<dbReference type="AlphaFoldDB" id="A0A8H4ADS9"/>
<dbReference type="Proteomes" id="UP000439903">
    <property type="component" value="Unassembled WGS sequence"/>
</dbReference>
<proteinExistence type="predicted"/>
<protein>
    <submittedName>
        <fullName evidence="1">Uncharacterized protein</fullName>
    </submittedName>
</protein>
<keyword evidence="2" id="KW-1185">Reference proteome</keyword>
<dbReference type="OrthoDB" id="2483185at2759"/>
<accession>A0A8H4ADS9</accession>
<reference evidence="1 2" key="1">
    <citation type="journal article" date="2019" name="Environ. Microbiol.">
        <title>At the nexus of three kingdoms: the genome of the mycorrhizal fungus Gigaspora margarita provides insights into plant, endobacterial and fungal interactions.</title>
        <authorList>
            <person name="Venice F."/>
            <person name="Ghignone S."/>
            <person name="Salvioli di Fossalunga A."/>
            <person name="Amselem J."/>
            <person name="Novero M."/>
            <person name="Xianan X."/>
            <person name="Sedzielewska Toro K."/>
            <person name="Morin E."/>
            <person name="Lipzen A."/>
            <person name="Grigoriev I.V."/>
            <person name="Henrissat B."/>
            <person name="Martin F.M."/>
            <person name="Bonfante P."/>
        </authorList>
    </citation>
    <scope>NUCLEOTIDE SEQUENCE [LARGE SCALE GENOMIC DNA]</scope>
    <source>
        <strain evidence="1 2">BEG34</strain>
    </source>
</reference>